<protein>
    <submittedName>
        <fullName evidence="1">Uncharacterized protein</fullName>
    </submittedName>
</protein>
<proteinExistence type="predicted"/>
<dbReference type="AlphaFoldDB" id="A0A0F9J420"/>
<name>A0A0F9J420_9ZZZZ</name>
<organism evidence="1">
    <name type="scientific">marine sediment metagenome</name>
    <dbReference type="NCBI Taxonomy" id="412755"/>
    <lineage>
        <taxon>unclassified sequences</taxon>
        <taxon>metagenomes</taxon>
        <taxon>ecological metagenomes</taxon>
    </lineage>
</organism>
<dbReference type="EMBL" id="LAZR01010893">
    <property type="protein sequence ID" value="KKM64459.1"/>
    <property type="molecule type" value="Genomic_DNA"/>
</dbReference>
<gene>
    <name evidence="1" type="ORF">LCGC14_1501130</name>
</gene>
<accession>A0A0F9J420</accession>
<reference evidence="1" key="1">
    <citation type="journal article" date="2015" name="Nature">
        <title>Complex archaea that bridge the gap between prokaryotes and eukaryotes.</title>
        <authorList>
            <person name="Spang A."/>
            <person name="Saw J.H."/>
            <person name="Jorgensen S.L."/>
            <person name="Zaremba-Niedzwiedzka K."/>
            <person name="Martijn J."/>
            <person name="Lind A.E."/>
            <person name="van Eijk R."/>
            <person name="Schleper C."/>
            <person name="Guy L."/>
            <person name="Ettema T.J."/>
        </authorList>
    </citation>
    <scope>NUCLEOTIDE SEQUENCE</scope>
</reference>
<sequence length="167" mass="18492">MSVRAYGASLASYDNWATLTEYTSTNRVVPTVYNGQCYECTTAGTSGETEPVWDSVLEHTTQDGTVVWTCKDIAFGPNPLTVVMDTIGQGGLAVTEIWVKSDVESEFLVYGSYNGEEGTWRLTDEISIPTRQGKYETHEGYFNAYHHIRIFVDGAGEHEIEIVAGEM</sequence>
<evidence type="ECO:0000313" key="1">
    <source>
        <dbReference type="EMBL" id="KKM64459.1"/>
    </source>
</evidence>
<comment type="caution">
    <text evidence="1">The sequence shown here is derived from an EMBL/GenBank/DDBJ whole genome shotgun (WGS) entry which is preliminary data.</text>
</comment>